<keyword evidence="2" id="KW-0964">Secreted</keyword>
<sequence length="103" mass="11618">MKTFIIFMICVVGVALALSVSKVEEVSLEEQQNENERSCIDLAGECTNNRNGCCTSTGYSDIGCQCYVLKKDKKRYNTEGPAQTKCWCERTGYWWEKLADKVG</sequence>
<organism evidence="5 6">
    <name type="scientific">Caerostris darwini</name>
    <dbReference type="NCBI Taxonomy" id="1538125"/>
    <lineage>
        <taxon>Eukaryota</taxon>
        <taxon>Metazoa</taxon>
        <taxon>Ecdysozoa</taxon>
        <taxon>Arthropoda</taxon>
        <taxon>Chelicerata</taxon>
        <taxon>Arachnida</taxon>
        <taxon>Araneae</taxon>
        <taxon>Araneomorphae</taxon>
        <taxon>Entelegynae</taxon>
        <taxon>Araneoidea</taxon>
        <taxon>Araneidae</taxon>
        <taxon>Caerostris</taxon>
    </lineage>
</organism>
<feature type="chain" id="PRO_5043562545" evidence="4">
    <location>
        <begin position="18"/>
        <end position="103"/>
    </location>
</feature>
<evidence type="ECO:0000256" key="4">
    <source>
        <dbReference type="SAM" id="SignalP"/>
    </source>
</evidence>
<evidence type="ECO:0000256" key="2">
    <source>
        <dbReference type="ARBA" id="ARBA00022525"/>
    </source>
</evidence>
<name>A0AAV4R2Y3_9ARAC</name>
<evidence type="ECO:0000256" key="3">
    <source>
        <dbReference type="ARBA" id="ARBA00023157"/>
    </source>
</evidence>
<accession>A0AAV4R2Y3</accession>
<keyword evidence="6" id="KW-1185">Reference proteome</keyword>
<evidence type="ECO:0000313" key="5">
    <source>
        <dbReference type="EMBL" id="GIY15919.1"/>
    </source>
</evidence>
<dbReference type="EMBL" id="BPLQ01005610">
    <property type="protein sequence ID" value="GIY15919.1"/>
    <property type="molecule type" value="Genomic_DNA"/>
</dbReference>
<comment type="subcellular location">
    <subcellularLocation>
        <location evidence="1">Secreted</location>
    </subcellularLocation>
</comment>
<reference evidence="5 6" key="1">
    <citation type="submission" date="2021-06" db="EMBL/GenBank/DDBJ databases">
        <title>Caerostris darwini draft genome.</title>
        <authorList>
            <person name="Kono N."/>
            <person name="Arakawa K."/>
        </authorList>
    </citation>
    <scope>NUCLEOTIDE SEQUENCE [LARGE SCALE GENOMIC DNA]</scope>
</reference>
<dbReference type="GO" id="GO:0005576">
    <property type="term" value="C:extracellular region"/>
    <property type="evidence" value="ECO:0007669"/>
    <property type="project" value="UniProtKB-SubCell"/>
</dbReference>
<dbReference type="GO" id="GO:0090729">
    <property type="term" value="F:toxin activity"/>
    <property type="evidence" value="ECO:0007669"/>
    <property type="project" value="InterPro"/>
</dbReference>
<keyword evidence="4" id="KW-0732">Signal</keyword>
<gene>
    <name evidence="5" type="primary">AVEN_34196_1</name>
    <name evidence="5" type="ORF">CDAR_411811</name>
</gene>
<dbReference type="Proteomes" id="UP001054837">
    <property type="component" value="Unassembled WGS sequence"/>
</dbReference>
<keyword evidence="3" id="KW-1015">Disulfide bond</keyword>
<comment type="caution">
    <text evidence="5">The sequence shown here is derived from an EMBL/GenBank/DDBJ whole genome shotgun (WGS) entry which is preliminary data.</text>
</comment>
<dbReference type="AlphaFoldDB" id="A0AAV4R2Y3"/>
<feature type="signal peptide" evidence="4">
    <location>
        <begin position="1"/>
        <end position="17"/>
    </location>
</feature>
<evidence type="ECO:0000256" key="1">
    <source>
        <dbReference type="ARBA" id="ARBA00004613"/>
    </source>
</evidence>
<proteinExistence type="predicted"/>
<protein>
    <submittedName>
        <fullName evidence="5">Uncharacterized protein</fullName>
    </submittedName>
</protein>
<dbReference type="InterPro" id="IPR019553">
    <property type="entry name" value="Spider_toxin_CSTX_knottin"/>
</dbReference>
<dbReference type="Pfam" id="PF10530">
    <property type="entry name" value="Toxin_35"/>
    <property type="match status" value="1"/>
</dbReference>
<evidence type="ECO:0000313" key="6">
    <source>
        <dbReference type="Proteomes" id="UP001054837"/>
    </source>
</evidence>